<proteinExistence type="predicted"/>
<protein>
    <recommendedName>
        <fullName evidence="4">PLD phosphodiesterase domain-containing protein</fullName>
    </recommendedName>
</protein>
<name>A0A096ACI4_9BACT</name>
<reference evidence="2 3" key="1">
    <citation type="submission" date="2014-07" db="EMBL/GenBank/DDBJ databases">
        <authorList>
            <person name="McCorrison J."/>
            <person name="Sanka R."/>
            <person name="Torralba M."/>
            <person name="Gillis M."/>
            <person name="Haft D.H."/>
            <person name="Methe B."/>
            <person name="Sutton G."/>
            <person name="Nelson K.E."/>
        </authorList>
    </citation>
    <scope>NUCLEOTIDE SEQUENCE [LARGE SCALE GENOMIC DNA]</scope>
    <source>
        <strain evidence="2 3">DNF00320</strain>
    </source>
</reference>
<feature type="compositionally biased region" description="Basic and acidic residues" evidence="1">
    <location>
        <begin position="560"/>
        <end position="570"/>
    </location>
</feature>
<accession>A0A096ACI4</accession>
<gene>
    <name evidence="2" type="ORF">HMPREF0647_06185</name>
</gene>
<evidence type="ECO:0000313" key="2">
    <source>
        <dbReference type="EMBL" id="KGF44630.1"/>
    </source>
</evidence>
<evidence type="ECO:0008006" key="4">
    <source>
        <dbReference type="Google" id="ProtNLM"/>
    </source>
</evidence>
<dbReference type="Proteomes" id="UP000029525">
    <property type="component" value="Unassembled WGS sequence"/>
</dbReference>
<organism evidence="2 3">
    <name type="scientific">Prevotella bivia DNF00320</name>
    <dbReference type="NCBI Taxonomy" id="1401068"/>
    <lineage>
        <taxon>Bacteria</taxon>
        <taxon>Pseudomonadati</taxon>
        <taxon>Bacteroidota</taxon>
        <taxon>Bacteroidia</taxon>
        <taxon>Bacteroidales</taxon>
        <taxon>Prevotellaceae</taxon>
        <taxon>Prevotella</taxon>
    </lineage>
</organism>
<comment type="caution">
    <text evidence="2">The sequence shown here is derived from an EMBL/GenBank/DDBJ whole genome shotgun (WGS) entry which is preliminary data.</text>
</comment>
<dbReference type="EMBL" id="JRNQ01000033">
    <property type="protein sequence ID" value="KGF44630.1"/>
    <property type="molecule type" value="Genomic_DNA"/>
</dbReference>
<evidence type="ECO:0000256" key="1">
    <source>
        <dbReference type="SAM" id="MobiDB-lite"/>
    </source>
</evidence>
<sequence length="823" mass="93732">MIERQNIIKLLGDRTNIYHSALLTTYSFDPIYFEAVYLSTLRKLGITNVVVLMDASMYDQLLSDSNYQCHRVSQYNYTLVRKESFHSGVFHPKVVLLFGEEEGTLIVGSGNLTYSGLANNDEIWNAFHIQGNNSIHYPLFYQAWKYLSKSANQTSSLVSRQIDWMLEQSPWLHQETTDSTVLLSSGEECTLLYNTAESTILDKLLLSIGDKKIVSIRVIAPFYDAEGDALSALNKQLVPKEMLCILDLERQSAPYSLLKTNTSIVFCKADSPNPLHAKIFEVQAEDETWLLCGSANAGNMALGTGHYVFNDEVCILLHCNLQRNYIAELGLKYTALTKEEKKSIIKPKQVDKQPDKLQVKFVYCEEQNDELRLQFSKDGIKGKLALLDSHQNIIFQKNIITRQDMSISIAEVDISNLNMAVLMNNGTEISNRLLVVREVNVERGNPDPKRRKLSRLLDDPDLLENLSHILGYIEFDDSKKKSKSMKATDETALEEKEDITVTSDRFNALKDSTLSISMHSGIRILGYLRQILFKNEEIDDTDDDLLTTDNEGSKDDDEKEKDFDRKSSEVSDATKMRNDVVCFLKKMLSFLQEKTKDNSIFGDYSKAVSRQCLQAVPGLNAASSIAVAARAIIFMMNKYGQVVKKPAEVRELFIKCAGYFLSLYSNKLPDADTLRNRKIRELLNDATVDLLTALCFFGYDKQDCLMPQLVLNTLELWKGQEEINDILPLMDSQIEILNAEVLNQKSIDRIRSIVAVYLNDETPIEEFSLWYDKIFMLRRGFGFLIVDNLKRTSNGWSYAYHAPWFDDKISSTTGTKFKGYYDL</sequence>
<dbReference type="OrthoDB" id="7056491at2"/>
<evidence type="ECO:0000313" key="3">
    <source>
        <dbReference type="Proteomes" id="UP000029525"/>
    </source>
</evidence>
<feature type="region of interest" description="Disordered" evidence="1">
    <location>
        <begin position="543"/>
        <end position="570"/>
    </location>
</feature>
<dbReference type="RefSeq" id="WP_036867084.1">
    <property type="nucleotide sequence ID" value="NZ_JRNQ01000033.1"/>
</dbReference>
<dbReference type="AlphaFoldDB" id="A0A096ACI4"/>
<dbReference type="Gene3D" id="3.30.870.10">
    <property type="entry name" value="Endonuclease Chain A"/>
    <property type="match status" value="2"/>
</dbReference>